<feature type="transmembrane region" description="Helical" evidence="1">
    <location>
        <begin position="215"/>
        <end position="233"/>
    </location>
</feature>
<keyword evidence="1" id="KW-0812">Transmembrane</keyword>
<feature type="transmembrane region" description="Helical" evidence="1">
    <location>
        <begin position="184"/>
        <end position="203"/>
    </location>
</feature>
<evidence type="ECO:0000256" key="1">
    <source>
        <dbReference type="SAM" id="Phobius"/>
    </source>
</evidence>
<dbReference type="RefSeq" id="WP_244891139.1">
    <property type="nucleotide sequence ID" value="NZ_FNZH01000003.1"/>
</dbReference>
<dbReference type="Proteomes" id="UP000199403">
    <property type="component" value="Unassembled WGS sequence"/>
</dbReference>
<protein>
    <submittedName>
        <fullName evidence="2">Putative membrane protein</fullName>
    </submittedName>
</protein>
<feature type="transmembrane region" description="Helical" evidence="1">
    <location>
        <begin position="147"/>
        <end position="164"/>
    </location>
</feature>
<feature type="transmembrane region" description="Helical" evidence="1">
    <location>
        <begin position="83"/>
        <end position="109"/>
    </location>
</feature>
<feature type="transmembrane region" description="Helical" evidence="1">
    <location>
        <begin position="121"/>
        <end position="140"/>
    </location>
</feature>
<keyword evidence="1" id="KW-0472">Membrane</keyword>
<reference evidence="3" key="1">
    <citation type="submission" date="2016-10" db="EMBL/GenBank/DDBJ databases">
        <authorList>
            <person name="Varghese N."/>
            <person name="Submissions S."/>
        </authorList>
    </citation>
    <scope>NUCLEOTIDE SEQUENCE [LARGE SCALE GENOMIC DNA]</scope>
    <source>
        <strain evidence="3">IBRC-M 10761</strain>
    </source>
</reference>
<feature type="transmembrane region" description="Helical" evidence="1">
    <location>
        <begin position="56"/>
        <end position="76"/>
    </location>
</feature>
<dbReference type="InterPro" id="IPR007354">
    <property type="entry name" value="CruF-like"/>
</dbReference>
<sequence length="234" mass="26291">MDRTKIVPKMKSMTTSTPQNAADLLKKNRVTVAKTVVLILHLVGIGGLYWEVSRPLFQLVTPLHLLLVTALLLAFHGGYNRHFLLFAFSAFAIGMVTEIIGVNTGLIFGEYSYGPVLGPKILGVPLMIGVNWFLMVYVTAGVWHQIIGNDFLAALAGAALMVAMDFNLEPVAIKLDFWQWESETIPISNYLSWFLIAFVIQMLYRKLAFAKENKLTFFVFLNLLLFFFLLAIIL</sequence>
<name>A0A1H6XWB3_9BACT</name>
<evidence type="ECO:0000313" key="2">
    <source>
        <dbReference type="EMBL" id="SEJ28865.1"/>
    </source>
</evidence>
<proteinExistence type="predicted"/>
<feature type="transmembrane region" description="Helical" evidence="1">
    <location>
        <begin position="32"/>
        <end position="50"/>
    </location>
</feature>
<dbReference type="Pfam" id="PF04240">
    <property type="entry name" value="Caroten_synth"/>
    <property type="match status" value="1"/>
</dbReference>
<accession>A0A1H6XWB3</accession>
<organism evidence="2 3">
    <name type="scientific">Cyclobacterium xiamenense</name>
    <dbReference type="NCBI Taxonomy" id="1297121"/>
    <lineage>
        <taxon>Bacteria</taxon>
        <taxon>Pseudomonadati</taxon>
        <taxon>Bacteroidota</taxon>
        <taxon>Cytophagia</taxon>
        <taxon>Cytophagales</taxon>
        <taxon>Cyclobacteriaceae</taxon>
        <taxon>Cyclobacterium</taxon>
    </lineage>
</organism>
<gene>
    <name evidence="2" type="ORF">SAMN05192553_10345</name>
</gene>
<keyword evidence="1" id="KW-1133">Transmembrane helix</keyword>
<dbReference type="PANTHER" id="PTHR39419">
    <property type="entry name" value="SLL0814 PROTEIN"/>
    <property type="match status" value="1"/>
</dbReference>
<dbReference type="AlphaFoldDB" id="A0A1H6XWB3"/>
<dbReference type="EMBL" id="FNZH01000003">
    <property type="protein sequence ID" value="SEJ28865.1"/>
    <property type="molecule type" value="Genomic_DNA"/>
</dbReference>
<evidence type="ECO:0000313" key="3">
    <source>
        <dbReference type="Proteomes" id="UP000199403"/>
    </source>
</evidence>
<dbReference type="STRING" id="1416801.SAMN05192553_10345"/>
<keyword evidence="3" id="KW-1185">Reference proteome</keyword>
<dbReference type="PANTHER" id="PTHR39419:SF1">
    <property type="entry name" value="SLL0814 PROTEIN"/>
    <property type="match status" value="1"/>
</dbReference>